<reference evidence="3" key="1">
    <citation type="submission" date="2016-02" db="EMBL/GenBank/DDBJ databases">
        <title>Paenibacillus sp. LPB0068, isolated from Crassostrea gigas.</title>
        <authorList>
            <person name="Shin S.-K."/>
            <person name="Yi H."/>
        </authorList>
    </citation>
    <scope>NUCLEOTIDE SEQUENCE [LARGE SCALE GENOMIC DNA]</scope>
    <source>
        <strain evidence="3">KCTC 23969</strain>
    </source>
</reference>
<dbReference type="Proteomes" id="UP000092612">
    <property type="component" value="Unassembled WGS sequence"/>
</dbReference>
<dbReference type="STRING" id="996801.BW723_07810"/>
<protein>
    <submittedName>
        <fullName evidence="2">Glycosyl transferase</fullName>
    </submittedName>
</protein>
<dbReference type="InterPro" id="IPR029044">
    <property type="entry name" value="Nucleotide-diphossugar_trans"/>
</dbReference>
<evidence type="ECO:0000313" key="3">
    <source>
        <dbReference type="Proteomes" id="UP000092612"/>
    </source>
</evidence>
<dbReference type="SUPFAM" id="SSF53448">
    <property type="entry name" value="Nucleotide-diphospho-sugar transferases"/>
    <property type="match status" value="1"/>
</dbReference>
<feature type="domain" description="MobA-like NTP transferase" evidence="1">
    <location>
        <begin position="6"/>
        <end position="168"/>
    </location>
</feature>
<gene>
    <name evidence="2" type="ORF">LPB301_01680</name>
</gene>
<dbReference type="Gene3D" id="3.90.550.10">
    <property type="entry name" value="Spore Coat Polysaccharide Biosynthesis Protein SpsA, Chain A"/>
    <property type="match status" value="1"/>
</dbReference>
<evidence type="ECO:0000313" key="2">
    <source>
        <dbReference type="EMBL" id="OBY67384.1"/>
    </source>
</evidence>
<dbReference type="KEGG" id="prn:BW723_07810"/>
<dbReference type="CDD" id="cd04182">
    <property type="entry name" value="GT_2_like_f"/>
    <property type="match status" value="1"/>
</dbReference>
<dbReference type="OrthoDB" id="9779263at2"/>
<dbReference type="EMBL" id="LSFL01000004">
    <property type="protein sequence ID" value="OBY67384.1"/>
    <property type="molecule type" value="Genomic_DNA"/>
</dbReference>
<dbReference type="RefSeq" id="WP_068356484.1">
    <property type="nucleotide sequence ID" value="NZ_CP019337.1"/>
</dbReference>
<proteinExistence type="predicted"/>
<accession>A0A1B8U685</accession>
<dbReference type="Pfam" id="PF12804">
    <property type="entry name" value="NTP_transf_3"/>
    <property type="match status" value="1"/>
</dbReference>
<dbReference type="PANTHER" id="PTHR43777">
    <property type="entry name" value="MOLYBDENUM COFACTOR CYTIDYLYLTRANSFERASE"/>
    <property type="match status" value="1"/>
</dbReference>
<dbReference type="InterPro" id="IPR025877">
    <property type="entry name" value="MobA-like_NTP_Trfase"/>
</dbReference>
<name>A0A1B8U685_9FLAO</name>
<dbReference type="PANTHER" id="PTHR43777:SF1">
    <property type="entry name" value="MOLYBDENUM COFACTOR CYTIDYLYLTRANSFERASE"/>
    <property type="match status" value="1"/>
</dbReference>
<organism evidence="2 3">
    <name type="scientific">Polaribacter reichenbachii</name>
    <dbReference type="NCBI Taxonomy" id="996801"/>
    <lineage>
        <taxon>Bacteria</taxon>
        <taxon>Pseudomonadati</taxon>
        <taxon>Bacteroidota</taxon>
        <taxon>Flavobacteriia</taxon>
        <taxon>Flavobacteriales</taxon>
        <taxon>Flavobacteriaceae</taxon>
    </lineage>
</organism>
<comment type="caution">
    <text evidence="2">The sequence shown here is derived from an EMBL/GenBank/DDBJ whole genome shotgun (WGS) entry which is preliminary data.</text>
</comment>
<keyword evidence="2" id="KW-0808">Transferase</keyword>
<dbReference type="AlphaFoldDB" id="A0A1B8U685"/>
<evidence type="ECO:0000259" key="1">
    <source>
        <dbReference type="Pfam" id="PF12804"/>
    </source>
</evidence>
<sequence length="197" mass="21941">MNNIAVLVLAAGKSSRMKSIKQLEKIGNKTLLELTLEKAKQLPIKNIFCVLGANASLIKSKIKTENIEFIINHNFNEGLSSSIISGIHHFKKNHFKFDGFLVLLADQPAIEISYLNTLISLFNNDSSKIIASNYGDFFGVPALFSSKYYDELLLIKGDKGAKNFINQNTKDTLSPKIKANLVDIDTKQDLDSYNKSI</sequence>
<keyword evidence="3" id="KW-1185">Reference proteome</keyword>
<dbReference type="GO" id="GO:0016779">
    <property type="term" value="F:nucleotidyltransferase activity"/>
    <property type="evidence" value="ECO:0007669"/>
    <property type="project" value="UniProtKB-ARBA"/>
</dbReference>